<evidence type="ECO:0000256" key="1">
    <source>
        <dbReference type="SAM" id="MobiDB-lite"/>
    </source>
</evidence>
<dbReference type="AlphaFoldDB" id="A0AAD8WNC9"/>
<evidence type="ECO:0000313" key="3">
    <source>
        <dbReference type="Proteomes" id="UP001231189"/>
    </source>
</evidence>
<feature type="compositionally biased region" description="Basic and acidic residues" evidence="1">
    <location>
        <begin position="1"/>
        <end position="10"/>
    </location>
</feature>
<organism evidence="2 3">
    <name type="scientific">Lolium multiflorum</name>
    <name type="common">Italian ryegrass</name>
    <name type="synonym">Lolium perenne subsp. multiflorum</name>
    <dbReference type="NCBI Taxonomy" id="4521"/>
    <lineage>
        <taxon>Eukaryota</taxon>
        <taxon>Viridiplantae</taxon>
        <taxon>Streptophyta</taxon>
        <taxon>Embryophyta</taxon>
        <taxon>Tracheophyta</taxon>
        <taxon>Spermatophyta</taxon>
        <taxon>Magnoliopsida</taxon>
        <taxon>Liliopsida</taxon>
        <taxon>Poales</taxon>
        <taxon>Poaceae</taxon>
        <taxon>BOP clade</taxon>
        <taxon>Pooideae</taxon>
        <taxon>Poodae</taxon>
        <taxon>Poeae</taxon>
        <taxon>Poeae Chloroplast Group 2 (Poeae type)</taxon>
        <taxon>Loliodinae</taxon>
        <taxon>Loliinae</taxon>
        <taxon>Lolium</taxon>
    </lineage>
</organism>
<reference evidence="2" key="1">
    <citation type="submission" date="2023-07" db="EMBL/GenBank/DDBJ databases">
        <title>A chromosome-level genome assembly of Lolium multiflorum.</title>
        <authorList>
            <person name="Chen Y."/>
            <person name="Copetti D."/>
            <person name="Kolliker R."/>
            <person name="Studer B."/>
        </authorList>
    </citation>
    <scope>NUCLEOTIDE SEQUENCE</scope>
    <source>
        <strain evidence="2">02402/16</strain>
        <tissue evidence="2">Leaf</tissue>
    </source>
</reference>
<feature type="region of interest" description="Disordered" evidence="1">
    <location>
        <begin position="1"/>
        <end position="26"/>
    </location>
</feature>
<proteinExistence type="predicted"/>
<feature type="region of interest" description="Disordered" evidence="1">
    <location>
        <begin position="104"/>
        <end position="128"/>
    </location>
</feature>
<accession>A0AAD8WNC9</accession>
<keyword evidence="3" id="KW-1185">Reference proteome</keyword>
<gene>
    <name evidence="2" type="ORF">QYE76_056971</name>
</gene>
<name>A0AAD8WNC9_LOLMU</name>
<comment type="caution">
    <text evidence="2">The sequence shown here is derived from an EMBL/GenBank/DDBJ whole genome shotgun (WGS) entry which is preliminary data.</text>
</comment>
<sequence length="155" mass="17788">MGHGLHEYTRRHGGNKMPIEFTPGVRRPKDYVQSAKLSNEGKFNMDKNDEVAQDVCTDMLQLVLSEKAHPPPATAHSYQDWASQQVPGSLVSATRIRELQQRLADQEQNSIRSETYHGEMQAKLQEQDEKFEEIRKKQEEELEAVKKAQEEKIGL</sequence>
<evidence type="ECO:0000313" key="2">
    <source>
        <dbReference type="EMBL" id="KAK1668812.1"/>
    </source>
</evidence>
<dbReference type="EMBL" id="JAUUTY010000003">
    <property type="protein sequence ID" value="KAK1668812.1"/>
    <property type="molecule type" value="Genomic_DNA"/>
</dbReference>
<protein>
    <submittedName>
        <fullName evidence="2">Uncharacterized protein</fullName>
    </submittedName>
</protein>
<dbReference type="Proteomes" id="UP001231189">
    <property type="component" value="Unassembled WGS sequence"/>
</dbReference>